<accession>A0ABP7W3J8</accession>
<dbReference type="Proteomes" id="UP001499984">
    <property type="component" value="Unassembled WGS sequence"/>
</dbReference>
<protein>
    <submittedName>
        <fullName evidence="1">Uncharacterized protein</fullName>
    </submittedName>
</protein>
<name>A0ABP7W3J8_9ACTN</name>
<evidence type="ECO:0000313" key="1">
    <source>
        <dbReference type="EMBL" id="GAA4079929.1"/>
    </source>
</evidence>
<reference evidence="2" key="1">
    <citation type="journal article" date="2019" name="Int. J. Syst. Evol. Microbiol.">
        <title>The Global Catalogue of Microorganisms (GCM) 10K type strain sequencing project: providing services to taxonomists for standard genome sequencing and annotation.</title>
        <authorList>
            <consortium name="The Broad Institute Genomics Platform"/>
            <consortium name="The Broad Institute Genome Sequencing Center for Infectious Disease"/>
            <person name="Wu L."/>
            <person name="Ma J."/>
        </authorList>
    </citation>
    <scope>NUCLEOTIDE SEQUENCE [LARGE SCALE GENOMIC DNA]</scope>
    <source>
        <strain evidence="2">JCM 16925</strain>
    </source>
</reference>
<keyword evidence="2" id="KW-1185">Reference proteome</keyword>
<evidence type="ECO:0000313" key="2">
    <source>
        <dbReference type="Proteomes" id="UP001499984"/>
    </source>
</evidence>
<gene>
    <name evidence="1" type="ORF">GCM10022233_69960</name>
</gene>
<dbReference type="EMBL" id="BAAAZY010000024">
    <property type="protein sequence ID" value="GAA4079929.1"/>
    <property type="molecule type" value="Genomic_DNA"/>
</dbReference>
<proteinExistence type="predicted"/>
<organism evidence="1 2">
    <name type="scientific">Streptomyces shaanxiensis</name>
    <dbReference type="NCBI Taxonomy" id="653357"/>
    <lineage>
        <taxon>Bacteria</taxon>
        <taxon>Bacillati</taxon>
        <taxon>Actinomycetota</taxon>
        <taxon>Actinomycetes</taxon>
        <taxon>Kitasatosporales</taxon>
        <taxon>Streptomycetaceae</taxon>
        <taxon>Streptomyces</taxon>
    </lineage>
</organism>
<comment type="caution">
    <text evidence="1">The sequence shown here is derived from an EMBL/GenBank/DDBJ whole genome shotgun (WGS) entry which is preliminary data.</text>
</comment>
<sequence>MPPDRVAPGVSGAVGGTYGRLVDGDAQAGGVVAGCVSVDEAERGGVGEVGEITNLKKHGLAIDRFPAAAAPGGTMPR</sequence>